<dbReference type="PANTHER" id="PTHR10015:SF206">
    <property type="entry name" value="HSF-TYPE DNA-BINDING DOMAIN-CONTAINING PROTEIN"/>
    <property type="match status" value="1"/>
</dbReference>
<dbReference type="Gene3D" id="1.10.10.10">
    <property type="entry name" value="Winged helix-like DNA-binding domain superfamily/Winged helix DNA-binding domain"/>
    <property type="match status" value="1"/>
</dbReference>
<gene>
    <name evidence="7" type="ORF">GSPATT00016151001</name>
</gene>
<keyword evidence="2" id="KW-0238">DNA-binding</keyword>
<dbReference type="InParanoid" id="A0DE42"/>
<feature type="compositionally biased region" description="Low complexity" evidence="5">
    <location>
        <begin position="389"/>
        <end position="399"/>
    </location>
</feature>
<dbReference type="Proteomes" id="UP000000600">
    <property type="component" value="Unassembled WGS sequence"/>
</dbReference>
<protein>
    <recommendedName>
        <fullName evidence="6">HSF-type DNA-binding domain-containing protein</fullName>
    </recommendedName>
</protein>
<evidence type="ECO:0000259" key="6">
    <source>
        <dbReference type="PROSITE" id="PS00434"/>
    </source>
</evidence>
<evidence type="ECO:0000313" key="8">
    <source>
        <dbReference type="Proteomes" id="UP000000600"/>
    </source>
</evidence>
<dbReference type="SUPFAM" id="SSF46785">
    <property type="entry name" value="Winged helix' DNA-binding domain"/>
    <property type="match status" value="1"/>
</dbReference>
<dbReference type="Pfam" id="PF00447">
    <property type="entry name" value="HSF_DNA-bind"/>
    <property type="match status" value="1"/>
</dbReference>
<name>A0DE42_PARTE</name>
<comment type="similarity">
    <text evidence="4">Belongs to the HSF family.</text>
</comment>
<dbReference type="PANTHER" id="PTHR10015">
    <property type="entry name" value="HEAT SHOCK TRANSCRIPTION FACTOR"/>
    <property type="match status" value="1"/>
</dbReference>
<dbReference type="GeneID" id="5034491"/>
<dbReference type="InterPro" id="IPR036390">
    <property type="entry name" value="WH_DNA-bd_sf"/>
</dbReference>
<dbReference type="FunFam" id="1.10.10.10:FF:000334">
    <property type="entry name" value="Heat shock factor protein 2"/>
    <property type="match status" value="1"/>
</dbReference>
<dbReference type="EMBL" id="CT868396">
    <property type="protein sequence ID" value="CAK81309.1"/>
    <property type="molecule type" value="Genomic_DNA"/>
</dbReference>
<dbReference type="InterPro" id="IPR036388">
    <property type="entry name" value="WH-like_DNA-bd_sf"/>
</dbReference>
<keyword evidence="3" id="KW-0539">Nucleus</keyword>
<dbReference type="PRINTS" id="PR00056">
    <property type="entry name" value="HSFDOMAIN"/>
</dbReference>
<dbReference type="PROSITE" id="PS00434">
    <property type="entry name" value="HSF_DOMAIN"/>
    <property type="match status" value="1"/>
</dbReference>
<evidence type="ECO:0000256" key="3">
    <source>
        <dbReference type="ARBA" id="ARBA00023242"/>
    </source>
</evidence>
<evidence type="ECO:0000256" key="5">
    <source>
        <dbReference type="SAM" id="MobiDB-lite"/>
    </source>
</evidence>
<reference evidence="7 8" key="1">
    <citation type="journal article" date="2006" name="Nature">
        <title>Global trends of whole-genome duplications revealed by the ciliate Paramecium tetraurelia.</title>
        <authorList>
            <consortium name="Genoscope"/>
            <person name="Aury J.-M."/>
            <person name="Jaillon O."/>
            <person name="Duret L."/>
            <person name="Noel B."/>
            <person name="Jubin C."/>
            <person name="Porcel B.M."/>
            <person name="Segurens B."/>
            <person name="Daubin V."/>
            <person name="Anthouard V."/>
            <person name="Aiach N."/>
            <person name="Arnaiz O."/>
            <person name="Billaut A."/>
            <person name="Beisson J."/>
            <person name="Blanc I."/>
            <person name="Bouhouche K."/>
            <person name="Camara F."/>
            <person name="Duharcourt S."/>
            <person name="Guigo R."/>
            <person name="Gogendeau D."/>
            <person name="Katinka M."/>
            <person name="Keller A.-M."/>
            <person name="Kissmehl R."/>
            <person name="Klotz C."/>
            <person name="Koll F."/>
            <person name="Le Moue A."/>
            <person name="Lepere C."/>
            <person name="Malinsky S."/>
            <person name="Nowacki M."/>
            <person name="Nowak J.K."/>
            <person name="Plattner H."/>
            <person name="Poulain J."/>
            <person name="Ruiz F."/>
            <person name="Serrano V."/>
            <person name="Zagulski M."/>
            <person name="Dessen P."/>
            <person name="Betermier M."/>
            <person name="Weissenbach J."/>
            <person name="Scarpelli C."/>
            <person name="Schachter V."/>
            <person name="Sperling L."/>
            <person name="Meyer E."/>
            <person name="Cohen J."/>
            <person name="Wincker P."/>
        </authorList>
    </citation>
    <scope>NUCLEOTIDE SEQUENCE [LARGE SCALE GENOMIC DNA]</scope>
    <source>
        <strain evidence="7 8">Stock d4-2</strain>
    </source>
</reference>
<dbReference type="KEGG" id="ptm:GSPATT00016151001"/>
<dbReference type="HOGENOM" id="CLU_675220_0_0_1"/>
<evidence type="ECO:0000256" key="1">
    <source>
        <dbReference type="ARBA" id="ARBA00004123"/>
    </source>
</evidence>
<dbReference type="eggNOG" id="KOG0627">
    <property type="taxonomic scope" value="Eukaryota"/>
</dbReference>
<dbReference type="InterPro" id="IPR000232">
    <property type="entry name" value="HSF_DNA-bd"/>
</dbReference>
<dbReference type="GO" id="GO:0005634">
    <property type="term" value="C:nucleus"/>
    <property type="evidence" value="ECO:0007669"/>
    <property type="project" value="UniProtKB-SubCell"/>
</dbReference>
<dbReference type="STRING" id="5888.A0DE42"/>
<dbReference type="GO" id="GO:0003700">
    <property type="term" value="F:DNA-binding transcription factor activity"/>
    <property type="evidence" value="ECO:0007669"/>
    <property type="project" value="InterPro"/>
</dbReference>
<keyword evidence="8" id="KW-1185">Reference proteome</keyword>
<dbReference type="SMART" id="SM00415">
    <property type="entry name" value="HSF"/>
    <property type="match status" value="1"/>
</dbReference>
<dbReference type="AlphaFoldDB" id="A0DE42"/>
<evidence type="ECO:0000313" key="7">
    <source>
        <dbReference type="EMBL" id="CAK81309.1"/>
    </source>
</evidence>
<comment type="subcellular location">
    <subcellularLocation>
        <location evidence="1">Nucleus</location>
    </subcellularLocation>
</comment>
<organism evidence="7 8">
    <name type="scientific">Paramecium tetraurelia</name>
    <dbReference type="NCBI Taxonomy" id="5888"/>
    <lineage>
        <taxon>Eukaryota</taxon>
        <taxon>Sar</taxon>
        <taxon>Alveolata</taxon>
        <taxon>Ciliophora</taxon>
        <taxon>Intramacronucleata</taxon>
        <taxon>Oligohymenophorea</taxon>
        <taxon>Peniculida</taxon>
        <taxon>Parameciidae</taxon>
        <taxon>Paramecium</taxon>
    </lineage>
</organism>
<proteinExistence type="inferred from homology"/>
<dbReference type="RefSeq" id="XP_001448706.1">
    <property type="nucleotide sequence ID" value="XM_001448669.1"/>
</dbReference>
<evidence type="ECO:0000256" key="2">
    <source>
        <dbReference type="ARBA" id="ARBA00023125"/>
    </source>
</evidence>
<dbReference type="OrthoDB" id="60033at2759"/>
<accession>A0DE42</accession>
<feature type="domain" description="HSF-type DNA-binding" evidence="6">
    <location>
        <begin position="68"/>
        <end position="92"/>
    </location>
</feature>
<dbReference type="OMA" id="QYDNSYM"/>
<sequence>MDRAKEDHNIKQKASTPSFLIKTYDILEVNKLRLHINQNPDYNEIISWNEEGTAFVVKNVNELAEKVLPNHFKHNNYASFVRQLNMYDFHKMKNEGGDNEFRHKYFQRGNKQSLIPMSQRHLLCEIKRKQGEQVEQFDERNQNSSQNSNNSMEVDMSKLKNDYQFFLNEMLGIKGKQHELQKALILIMTQNDHLINENKLLWQEIKRIRETDERKIDTLSYLLATLITNMNQSQNQQTVQQLVGVQVPPQTQIPPQEPNNHIDQQFNNLLNLQQLNQNKPGQQKDQKQLQEHNSFLEKIMKTQQQQEQQLQSSIYLSAIQQVKQDISQYDNSYMKKQCQNQFQRQPQHMDSNFMVQQNSQALIQQLMSLSQQQQSQQQQPQGQQFQNNFQNYFGQNKGNENFRGFPYI</sequence>
<evidence type="ECO:0000256" key="4">
    <source>
        <dbReference type="RuleBase" id="RU004020"/>
    </source>
</evidence>
<feature type="region of interest" description="Disordered" evidence="5">
    <location>
        <begin position="389"/>
        <end position="408"/>
    </location>
</feature>
<dbReference type="GO" id="GO:0043565">
    <property type="term" value="F:sequence-specific DNA binding"/>
    <property type="evidence" value="ECO:0007669"/>
    <property type="project" value="InterPro"/>
</dbReference>